<dbReference type="Pfam" id="PF00198">
    <property type="entry name" value="2-oxoacid_dh"/>
    <property type="match status" value="1"/>
</dbReference>
<protein>
    <recommendedName>
        <fullName evidence="3">Peripheral subunit-binding (PSBD) domain-containing protein</fullName>
    </recommendedName>
</protein>
<dbReference type="Gene3D" id="4.10.320.10">
    <property type="entry name" value="E3-binding domain"/>
    <property type="match status" value="1"/>
</dbReference>
<gene>
    <name evidence="4" type="ORF">TRIADDRAFT_61347</name>
</gene>
<organism evidence="4 5">
    <name type="scientific">Trichoplax adhaerens</name>
    <name type="common">Trichoplax reptans</name>
    <dbReference type="NCBI Taxonomy" id="10228"/>
    <lineage>
        <taxon>Eukaryota</taxon>
        <taxon>Metazoa</taxon>
        <taxon>Placozoa</taxon>
        <taxon>Uniplacotomia</taxon>
        <taxon>Trichoplacea</taxon>
        <taxon>Trichoplacidae</taxon>
        <taxon>Trichoplax</taxon>
    </lineage>
</organism>
<dbReference type="InterPro" id="IPR036625">
    <property type="entry name" value="E3-bd_dom_sf"/>
</dbReference>
<sequence>MQQTSKSYGDTVRRVGVADTARTRMTSNEKMSITLVLHARLSYLSPILSPAVRRLIETHKIDPNQVTATGRNGRILKGDVLAYLESKDFQSAGTKVESVRSPPKPLPPIQSPKMPKMDKSVPMPNNKSSAGYVDIENTQSERSLARKVTESKWQVPQAYVVVDCYADNLAKFCKDMADLEITMDSLIVKAAILALKTNPDMNVALVDDEVQSLPRIDISLSTWASRTKITRPLFDATSLRVSEIASKLKLWQSHSKENQLEDSTAGSFNITCMSSMGIKSSTAIVLPPTSAVLTVGSVNKIICEDGYPIDTVAATLSFDARLIDEPCASQFMTQFRFNVEDPSSWLLR</sequence>
<proteinExistence type="inferred from homology"/>
<dbReference type="Gene3D" id="3.30.559.10">
    <property type="entry name" value="Chloramphenicol acetyltransferase-like domain"/>
    <property type="match status" value="1"/>
</dbReference>
<dbReference type="PANTHER" id="PTHR23151:SF90">
    <property type="entry name" value="DIHYDROLIPOYLLYSINE-RESIDUE ACETYLTRANSFERASE COMPONENT OF PYRUVATE DEHYDROGENASE COMPLEX, MITOCHONDRIAL-RELATED"/>
    <property type="match status" value="1"/>
</dbReference>
<dbReference type="GO" id="GO:0005739">
    <property type="term" value="C:mitochondrion"/>
    <property type="evidence" value="ECO:0000318"/>
    <property type="project" value="GO_Central"/>
</dbReference>
<dbReference type="AlphaFoldDB" id="B3SAR0"/>
<dbReference type="InterPro" id="IPR004167">
    <property type="entry name" value="PSBD"/>
</dbReference>
<dbReference type="GO" id="GO:0016746">
    <property type="term" value="F:acyltransferase activity"/>
    <property type="evidence" value="ECO:0007669"/>
    <property type="project" value="InterPro"/>
</dbReference>
<feature type="region of interest" description="Disordered" evidence="2">
    <location>
        <begin position="93"/>
        <end position="131"/>
    </location>
</feature>
<comment type="similarity">
    <text evidence="1">Belongs to the 2-oxoacid dehydrogenase family.</text>
</comment>
<dbReference type="STRING" id="10228.B3SAR0"/>
<dbReference type="PANTHER" id="PTHR23151">
    <property type="entry name" value="DIHYDROLIPOAMIDE ACETYL/SUCCINYL-TRANSFERASE-RELATED"/>
    <property type="match status" value="1"/>
</dbReference>
<dbReference type="InterPro" id="IPR001078">
    <property type="entry name" value="2-oxoacid_DH_actylTfrase"/>
</dbReference>
<dbReference type="InterPro" id="IPR045257">
    <property type="entry name" value="E2/Pdx1"/>
</dbReference>
<dbReference type="PROSITE" id="PS51826">
    <property type="entry name" value="PSBD"/>
    <property type="match status" value="1"/>
</dbReference>
<accession>B3SAR0</accession>
<evidence type="ECO:0000259" key="3">
    <source>
        <dbReference type="PROSITE" id="PS51826"/>
    </source>
</evidence>
<dbReference type="KEGG" id="tad:TRIADDRAFT_61347"/>
<dbReference type="HOGENOM" id="CLU_830032_0_0_1"/>
<reference evidence="4 5" key="1">
    <citation type="journal article" date="2008" name="Nature">
        <title>The Trichoplax genome and the nature of placozoans.</title>
        <authorList>
            <person name="Srivastava M."/>
            <person name="Begovic E."/>
            <person name="Chapman J."/>
            <person name="Putnam N.H."/>
            <person name="Hellsten U."/>
            <person name="Kawashima T."/>
            <person name="Kuo A."/>
            <person name="Mitros T."/>
            <person name="Salamov A."/>
            <person name="Carpenter M.L."/>
            <person name="Signorovitch A.Y."/>
            <person name="Moreno M.A."/>
            <person name="Kamm K."/>
            <person name="Grimwood J."/>
            <person name="Schmutz J."/>
            <person name="Shapiro H."/>
            <person name="Grigoriev I.V."/>
            <person name="Buss L.W."/>
            <person name="Schierwater B."/>
            <person name="Dellaporta S.L."/>
            <person name="Rokhsar D.S."/>
        </authorList>
    </citation>
    <scope>NUCLEOTIDE SEQUENCE [LARGE SCALE GENOMIC DNA]</scope>
    <source>
        <strain evidence="4 5">Grell-BS-1999</strain>
    </source>
</reference>
<dbReference type="InParanoid" id="B3SAR0"/>
<dbReference type="GO" id="GO:0045254">
    <property type="term" value="C:pyruvate dehydrogenase complex"/>
    <property type="evidence" value="ECO:0000318"/>
    <property type="project" value="GO_Central"/>
</dbReference>
<dbReference type="GeneID" id="6758574"/>
<dbReference type="OrthoDB" id="537444at2759"/>
<keyword evidence="5" id="KW-1185">Reference proteome</keyword>
<dbReference type="Pfam" id="PF02817">
    <property type="entry name" value="E3_binding"/>
    <property type="match status" value="1"/>
</dbReference>
<evidence type="ECO:0000256" key="2">
    <source>
        <dbReference type="SAM" id="MobiDB-lite"/>
    </source>
</evidence>
<dbReference type="SUPFAM" id="SSF47005">
    <property type="entry name" value="Peripheral subunit-binding domain of 2-oxo acid dehydrogenase complex"/>
    <property type="match status" value="1"/>
</dbReference>
<dbReference type="PhylomeDB" id="B3SAR0"/>
<dbReference type="eggNOG" id="KOG0557">
    <property type="taxonomic scope" value="Eukaryota"/>
</dbReference>
<name>B3SAR0_TRIAD</name>
<dbReference type="RefSeq" id="XP_002117305.1">
    <property type="nucleotide sequence ID" value="XM_002117269.1"/>
</dbReference>
<evidence type="ECO:0000313" key="5">
    <source>
        <dbReference type="Proteomes" id="UP000009022"/>
    </source>
</evidence>
<dbReference type="OMA" id="YAYANCT"/>
<dbReference type="CTD" id="6758574"/>
<dbReference type="EMBL" id="DS985262">
    <property type="protein sequence ID" value="EDV20144.1"/>
    <property type="molecule type" value="Genomic_DNA"/>
</dbReference>
<dbReference type="Proteomes" id="UP000009022">
    <property type="component" value="Unassembled WGS sequence"/>
</dbReference>
<evidence type="ECO:0000313" key="4">
    <source>
        <dbReference type="EMBL" id="EDV20144.1"/>
    </source>
</evidence>
<dbReference type="SUPFAM" id="SSF52777">
    <property type="entry name" value="CoA-dependent acyltransferases"/>
    <property type="match status" value="1"/>
</dbReference>
<dbReference type="GO" id="GO:0006086">
    <property type="term" value="P:pyruvate decarboxylation to acetyl-CoA"/>
    <property type="evidence" value="ECO:0007669"/>
    <property type="project" value="InterPro"/>
</dbReference>
<feature type="domain" description="Peripheral subunit-binding (PSBD)" evidence="3">
    <location>
        <begin position="47"/>
        <end position="84"/>
    </location>
</feature>
<dbReference type="InterPro" id="IPR023213">
    <property type="entry name" value="CAT-like_dom_sf"/>
</dbReference>
<evidence type="ECO:0000256" key="1">
    <source>
        <dbReference type="ARBA" id="ARBA00007317"/>
    </source>
</evidence>